<name>A0A6J6A397_9ZZZZ</name>
<reference evidence="1" key="1">
    <citation type="submission" date="2020-05" db="EMBL/GenBank/DDBJ databases">
        <authorList>
            <person name="Chiriac C."/>
            <person name="Salcher M."/>
            <person name="Ghai R."/>
            <person name="Kavagutti S V."/>
        </authorList>
    </citation>
    <scope>NUCLEOTIDE SEQUENCE</scope>
</reference>
<accession>A0A6J6A397</accession>
<evidence type="ECO:0000313" key="1">
    <source>
        <dbReference type="EMBL" id="CAB4347580.1"/>
    </source>
</evidence>
<dbReference type="EMBL" id="CAESAO010000236">
    <property type="protein sequence ID" value="CAB4347580.1"/>
    <property type="molecule type" value="Genomic_DNA"/>
</dbReference>
<sequence>MHRAVSDCFVDHRCKVQVLGVGKRIVASLNGCLEAALVGLDGRRVTTVFKALAFVAGVSLLL</sequence>
<organism evidence="1">
    <name type="scientific">freshwater metagenome</name>
    <dbReference type="NCBI Taxonomy" id="449393"/>
    <lineage>
        <taxon>unclassified sequences</taxon>
        <taxon>metagenomes</taxon>
        <taxon>ecological metagenomes</taxon>
    </lineage>
</organism>
<proteinExistence type="predicted"/>
<gene>
    <name evidence="1" type="ORF">UFOPK3522_01749</name>
</gene>
<dbReference type="AlphaFoldDB" id="A0A6J6A397"/>
<protein>
    <submittedName>
        <fullName evidence="1">Unannotated protein</fullName>
    </submittedName>
</protein>